<dbReference type="Gene3D" id="3.40.50.1820">
    <property type="entry name" value="alpha/beta hydrolase"/>
    <property type="match status" value="1"/>
</dbReference>
<dbReference type="SUPFAM" id="SSF53474">
    <property type="entry name" value="alpha/beta-Hydrolases"/>
    <property type="match status" value="1"/>
</dbReference>
<sequence length="288" mass="32355">MVTGALVEQIILSSGSLNLSPPQAEQRGLALVKSLQEYIKTTTRQSLRSASVESLLTGLRELNINTMWLQTEPGLKDWRTRTGCVKRLVVGDVEYESVIWANGIRSMTGEEVVQAFNNIGGTAQDLKDLYGIMPDRPAACHIGALDFLNDVLFALPVEKIHHDWQKTEQPVFRYLLDQPNPWQTSHRAHHAIDLLFLFGSNDMSFDRAADRVGHELRARWIAFINGDDPWSTAKTFAFGPVGECRELDDSEIASRRRKRHIDFLRTCDPDSVSLVVKSLATGRISLLN</sequence>
<dbReference type="InterPro" id="IPR002018">
    <property type="entry name" value="CarbesteraseB"/>
</dbReference>
<dbReference type="AlphaFoldDB" id="A0AAN7PJX8"/>
<dbReference type="Proteomes" id="UP001309876">
    <property type="component" value="Unassembled WGS sequence"/>
</dbReference>
<evidence type="ECO:0000313" key="2">
    <source>
        <dbReference type="EMBL" id="KAK5080711.1"/>
    </source>
</evidence>
<evidence type="ECO:0000259" key="1">
    <source>
        <dbReference type="Pfam" id="PF00135"/>
    </source>
</evidence>
<reference evidence="2 3" key="1">
    <citation type="submission" date="2023-08" db="EMBL/GenBank/DDBJ databases">
        <title>Black Yeasts Isolated from many extreme environments.</title>
        <authorList>
            <person name="Coleine C."/>
            <person name="Stajich J.E."/>
            <person name="Selbmann L."/>
        </authorList>
    </citation>
    <scope>NUCLEOTIDE SEQUENCE [LARGE SCALE GENOMIC DNA]</scope>
    <source>
        <strain evidence="2 3">CCFEE 5910</strain>
    </source>
</reference>
<gene>
    <name evidence="2" type="ORF">LTR05_008415</name>
</gene>
<protein>
    <recommendedName>
        <fullName evidence="1">Carboxylesterase type B domain-containing protein</fullName>
    </recommendedName>
</protein>
<comment type="caution">
    <text evidence="2">The sequence shown here is derived from an EMBL/GenBank/DDBJ whole genome shotgun (WGS) entry which is preliminary data.</text>
</comment>
<feature type="domain" description="Carboxylesterase type B" evidence="1">
    <location>
        <begin position="127"/>
        <end position="240"/>
    </location>
</feature>
<keyword evidence="3" id="KW-1185">Reference proteome</keyword>
<proteinExistence type="predicted"/>
<dbReference type="Pfam" id="PF00135">
    <property type="entry name" value="COesterase"/>
    <property type="match status" value="1"/>
</dbReference>
<name>A0AAN7PJX8_9EURO</name>
<dbReference type="InterPro" id="IPR029058">
    <property type="entry name" value="AB_hydrolase_fold"/>
</dbReference>
<evidence type="ECO:0000313" key="3">
    <source>
        <dbReference type="Proteomes" id="UP001309876"/>
    </source>
</evidence>
<organism evidence="2 3">
    <name type="scientific">Lithohypha guttulata</name>
    <dbReference type="NCBI Taxonomy" id="1690604"/>
    <lineage>
        <taxon>Eukaryota</taxon>
        <taxon>Fungi</taxon>
        <taxon>Dikarya</taxon>
        <taxon>Ascomycota</taxon>
        <taxon>Pezizomycotina</taxon>
        <taxon>Eurotiomycetes</taxon>
        <taxon>Chaetothyriomycetidae</taxon>
        <taxon>Chaetothyriales</taxon>
        <taxon>Trichomeriaceae</taxon>
        <taxon>Lithohypha</taxon>
    </lineage>
</organism>
<accession>A0AAN7PJX8</accession>
<dbReference type="EMBL" id="JAVRRJ010000012">
    <property type="protein sequence ID" value="KAK5080711.1"/>
    <property type="molecule type" value="Genomic_DNA"/>
</dbReference>